<dbReference type="PANTHER" id="PTHR11808">
    <property type="entry name" value="TRANS-SULFURATION ENZYME FAMILY MEMBER"/>
    <property type="match status" value="1"/>
</dbReference>
<keyword evidence="5" id="KW-0198">Cysteine biosynthesis</keyword>
<dbReference type="EC" id="4.4.1.1" evidence="3"/>
<dbReference type="InterPro" id="IPR015422">
    <property type="entry name" value="PyrdxlP-dep_Trfase_small"/>
</dbReference>
<comment type="pathway">
    <text evidence="2">Amino-acid biosynthesis; L-cysteine biosynthesis; L-cysteine from L-homocysteine and L-serine: step 2/2.</text>
</comment>
<dbReference type="GO" id="GO:0009086">
    <property type="term" value="P:methionine biosynthetic process"/>
    <property type="evidence" value="ECO:0007669"/>
    <property type="project" value="UniProtKB-ARBA"/>
</dbReference>
<gene>
    <name evidence="8" type="ORF">SELO1098_LOCUS15154</name>
    <name evidence="9" type="ORF">SELO1098_LOCUS15155</name>
</gene>
<keyword evidence="5" id="KW-0028">Amino-acid biosynthesis</keyword>
<evidence type="ECO:0000256" key="3">
    <source>
        <dbReference type="ARBA" id="ARBA00012085"/>
    </source>
</evidence>
<dbReference type="SUPFAM" id="SSF53383">
    <property type="entry name" value="PLP-dependent transferases"/>
    <property type="match status" value="1"/>
</dbReference>
<protein>
    <recommendedName>
        <fullName evidence="3">cystathionine gamma-lyase</fullName>
        <ecNumber evidence="3">4.4.1.1</ecNumber>
    </recommendedName>
    <alternativeName>
        <fullName evidence="6">Gamma-cystathionase</fullName>
    </alternativeName>
</protein>
<dbReference type="EMBL" id="HBIC01029978">
    <property type="protein sequence ID" value="CAE0286313.1"/>
    <property type="molecule type" value="Transcribed_RNA"/>
</dbReference>
<evidence type="ECO:0000256" key="5">
    <source>
        <dbReference type="ARBA" id="ARBA00023192"/>
    </source>
</evidence>
<evidence type="ECO:0000256" key="6">
    <source>
        <dbReference type="ARBA" id="ARBA00029853"/>
    </source>
</evidence>
<organism evidence="8">
    <name type="scientific">Spumella elongata</name>
    <dbReference type="NCBI Taxonomy" id="89044"/>
    <lineage>
        <taxon>Eukaryota</taxon>
        <taxon>Sar</taxon>
        <taxon>Stramenopiles</taxon>
        <taxon>Ochrophyta</taxon>
        <taxon>Chrysophyceae</taxon>
        <taxon>Chromulinales</taxon>
        <taxon>Chromulinaceae</taxon>
        <taxon>Spumella</taxon>
    </lineage>
</organism>
<dbReference type="AlphaFoldDB" id="A0A7S3H675"/>
<dbReference type="Pfam" id="PF01053">
    <property type="entry name" value="Cys_Met_Meta_PP"/>
    <property type="match status" value="1"/>
</dbReference>
<dbReference type="GO" id="GO:0019343">
    <property type="term" value="P:cysteine biosynthetic process via cystathionine"/>
    <property type="evidence" value="ECO:0007669"/>
    <property type="project" value="TreeGrafter"/>
</dbReference>
<evidence type="ECO:0000256" key="4">
    <source>
        <dbReference type="ARBA" id="ARBA00022898"/>
    </source>
</evidence>
<dbReference type="InterPro" id="IPR000277">
    <property type="entry name" value="Cys/Met-Metab_PyrdxlP-dep_enz"/>
</dbReference>
<dbReference type="FunFam" id="3.90.1150.10:FF:000033">
    <property type="entry name" value="Cystathionine gamma-synthase"/>
    <property type="match status" value="1"/>
</dbReference>
<comment type="similarity">
    <text evidence="7">Belongs to the trans-sulfuration enzymes family.</text>
</comment>
<comment type="cofactor">
    <cofactor evidence="1 7">
        <name>pyridoxal 5'-phosphate</name>
        <dbReference type="ChEBI" id="CHEBI:597326"/>
    </cofactor>
</comment>
<sequence>MKNAQAVAEYLEGHALVERVNYPGLASYPQRDIARAQTEGAGAVMAVFIRGGLKTAGKFLSELKIFGLAVSLGSVESLANSPALMTHQDVPVEDRIKIGLTDSLIRLSIGIEHVDDLLMDLDQALAAAMLVYEAGP</sequence>
<dbReference type="EMBL" id="HBIC01029979">
    <property type="protein sequence ID" value="CAE0286314.1"/>
    <property type="molecule type" value="Transcribed_RNA"/>
</dbReference>
<dbReference type="InterPro" id="IPR015424">
    <property type="entry name" value="PyrdxlP-dep_Trfase"/>
</dbReference>
<dbReference type="GO" id="GO:0005737">
    <property type="term" value="C:cytoplasm"/>
    <property type="evidence" value="ECO:0007669"/>
    <property type="project" value="TreeGrafter"/>
</dbReference>
<dbReference type="GO" id="GO:0004123">
    <property type="term" value="F:cystathionine gamma-lyase activity"/>
    <property type="evidence" value="ECO:0007669"/>
    <property type="project" value="TreeGrafter"/>
</dbReference>
<dbReference type="PANTHER" id="PTHR11808:SF15">
    <property type="entry name" value="CYSTATHIONINE GAMMA-LYASE"/>
    <property type="match status" value="1"/>
</dbReference>
<dbReference type="Gene3D" id="3.90.1150.10">
    <property type="entry name" value="Aspartate Aminotransferase, domain 1"/>
    <property type="match status" value="1"/>
</dbReference>
<keyword evidence="4 7" id="KW-0663">Pyridoxal phosphate</keyword>
<reference evidence="8" key="1">
    <citation type="submission" date="2021-01" db="EMBL/GenBank/DDBJ databases">
        <authorList>
            <person name="Corre E."/>
            <person name="Pelletier E."/>
            <person name="Niang G."/>
            <person name="Scheremetjew M."/>
            <person name="Finn R."/>
            <person name="Kale V."/>
            <person name="Holt S."/>
            <person name="Cochrane G."/>
            <person name="Meng A."/>
            <person name="Brown T."/>
            <person name="Cohen L."/>
        </authorList>
    </citation>
    <scope>NUCLEOTIDE SEQUENCE</scope>
    <source>
        <strain evidence="8">CCAP 955/1</strain>
    </source>
</reference>
<evidence type="ECO:0000313" key="8">
    <source>
        <dbReference type="EMBL" id="CAE0286313.1"/>
    </source>
</evidence>
<dbReference type="GO" id="GO:0030170">
    <property type="term" value="F:pyridoxal phosphate binding"/>
    <property type="evidence" value="ECO:0007669"/>
    <property type="project" value="InterPro"/>
</dbReference>
<dbReference type="GO" id="GO:0019346">
    <property type="term" value="P:transsulfuration"/>
    <property type="evidence" value="ECO:0007669"/>
    <property type="project" value="InterPro"/>
</dbReference>
<evidence type="ECO:0000256" key="7">
    <source>
        <dbReference type="RuleBase" id="RU362118"/>
    </source>
</evidence>
<evidence type="ECO:0000313" key="9">
    <source>
        <dbReference type="EMBL" id="CAE0286314.1"/>
    </source>
</evidence>
<evidence type="ECO:0000256" key="2">
    <source>
        <dbReference type="ARBA" id="ARBA00005038"/>
    </source>
</evidence>
<name>A0A7S3H675_9STRA</name>
<evidence type="ECO:0000256" key="1">
    <source>
        <dbReference type="ARBA" id="ARBA00001933"/>
    </source>
</evidence>
<proteinExistence type="inferred from homology"/>
<accession>A0A7S3H675</accession>